<evidence type="ECO:0000313" key="2">
    <source>
        <dbReference type="Proteomes" id="UP000295707"/>
    </source>
</evidence>
<dbReference type="AlphaFoldDB" id="A0A4R1HGV3"/>
<gene>
    <name evidence="1" type="ORF">DFR30_2833</name>
</gene>
<proteinExistence type="predicted"/>
<evidence type="ECO:0000313" key="1">
    <source>
        <dbReference type="EMBL" id="TCK19520.1"/>
    </source>
</evidence>
<dbReference type="RefSeq" id="WP_132974255.1">
    <property type="nucleotide sequence ID" value="NZ_SMFX01000001.1"/>
</dbReference>
<reference evidence="1 2" key="1">
    <citation type="submission" date="2019-03" db="EMBL/GenBank/DDBJ databases">
        <title>Genomic Encyclopedia of Type Strains, Phase IV (KMG-IV): sequencing the most valuable type-strain genomes for metagenomic binning, comparative biology and taxonomic classification.</title>
        <authorList>
            <person name="Goeker M."/>
        </authorList>
    </citation>
    <scope>NUCLEOTIDE SEQUENCE [LARGE SCALE GENOMIC DNA]</scope>
    <source>
        <strain evidence="1 2">DSM 19610</strain>
    </source>
</reference>
<dbReference type="OrthoDB" id="5296242at2"/>
<accession>A0A4R1HGV3</accession>
<dbReference type="EMBL" id="SMFX01000001">
    <property type="protein sequence ID" value="TCK19520.1"/>
    <property type="molecule type" value="Genomic_DNA"/>
</dbReference>
<organism evidence="1 2">
    <name type="scientific">Thiogranum longum</name>
    <dbReference type="NCBI Taxonomy" id="1537524"/>
    <lineage>
        <taxon>Bacteria</taxon>
        <taxon>Pseudomonadati</taxon>
        <taxon>Pseudomonadota</taxon>
        <taxon>Gammaproteobacteria</taxon>
        <taxon>Chromatiales</taxon>
        <taxon>Ectothiorhodospiraceae</taxon>
        <taxon>Thiogranum</taxon>
    </lineage>
</organism>
<protein>
    <submittedName>
        <fullName evidence="1">Uncharacterized protein</fullName>
    </submittedName>
</protein>
<comment type="caution">
    <text evidence="1">The sequence shown here is derived from an EMBL/GenBank/DDBJ whole genome shotgun (WGS) entry which is preliminary data.</text>
</comment>
<dbReference type="Proteomes" id="UP000295707">
    <property type="component" value="Unassembled WGS sequence"/>
</dbReference>
<name>A0A4R1HGV3_9GAMM</name>
<sequence length="132" mass="15106">MKLSFECGDEISRDVRQLPADYYKKILLLFSRSQSENLFIPIRNMQYLAVIANDEIVFIDGLGARRIELAWRNFRHETEVLDDPVSYDSIIFEEKGANVLVRLQGEFLKALAVAEAREPRTGSATVTPLDRT</sequence>
<keyword evidence="2" id="KW-1185">Reference proteome</keyword>